<dbReference type="InterPro" id="IPR012340">
    <property type="entry name" value="NA-bd_OB-fold"/>
</dbReference>
<dbReference type="Gene3D" id="6.10.30.10">
    <property type="match status" value="1"/>
</dbReference>
<sequence>MNSPVKYPAPQGNAETKPFWDAATEGKLLIKRCTACGEAHYFPRALCPFCFSDQTVWEESKGEGEIYSYSLMRKSPTGPYAIGYVTLKEGPSVLTNFVDCDFGALKIGTKVKVVFKPSDGGAPIPFFTAV</sequence>
<dbReference type="OrthoDB" id="7595207at2"/>
<dbReference type="EMBL" id="QRDT01000012">
    <property type="protein sequence ID" value="RED32669.1"/>
    <property type="molecule type" value="Genomic_DNA"/>
</dbReference>
<feature type="domain" description="ChsH2 rubredoxin-like zinc ribbon" evidence="2">
    <location>
        <begin position="20"/>
        <end position="54"/>
    </location>
</feature>
<dbReference type="Proteomes" id="UP000252631">
    <property type="component" value="Unassembled WGS sequence"/>
</dbReference>
<evidence type="ECO:0000259" key="2">
    <source>
        <dbReference type="Pfam" id="PF12172"/>
    </source>
</evidence>
<dbReference type="Pfam" id="PF01796">
    <property type="entry name" value="OB_ChsH2_C"/>
    <property type="match status" value="1"/>
</dbReference>
<dbReference type="Pfam" id="PF12172">
    <property type="entry name" value="zf-ChsH2"/>
    <property type="match status" value="1"/>
</dbReference>
<name>A0A336JV64_9BRAD</name>
<dbReference type="SUPFAM" id="SSF50249">
    <property type="entry name" value="Nucleic acid-binding proteins"/>
    <property type="match status" value="1"/>
</dbReference>
<dbReference type="Proteomes" id="UP000256343">
    <property type="component" value="Unassembled WGS sequence"/>
</dbReference>
<dbReference type="InterPro" id="IPR002878">
    <property type="entry name" value="ChsH2_C"/>
</dbReference>
<evidence type="ECO:0008006" key="7">
    <source>
        <dbReference type="Google" id="ProtNLM"/>
    </source>
</evidence>
<reference evidence="4 5" key="1">
    <citation type="submission" date="2017-08" db="EMBL/GenBank/DDBJ databases">
        <authorList>
            <person name="de Groot N.N."/>
        </authorList>
    </citation>
    <scope>NUCLEOTIDE SEQUENCE [LARGE SCALE GENOMIC DNA]</scope>
    <source>
        <strain evidence="4 5">JA575</strain>
    </source>
</reference>
<evidence type="ECO:0000313" key="3">
    <source>
        <dbReference type="EMBL" id="RED32669.1"/>
    </source>
</evidence>
<dbReference type="PANTHER" id="PTHR34075:SF5">
    <property type="entry name" value="BLR3430 PROTEIN"/>
    <property type="match status" value="1"/>
</dbReference>
<dbReference type="AlphaFoldDB" id="A0A336JV64"/>
<reference evidence="3 6" key="2">
    <citation type="submission" date="2018-07" db="EMBL/GenBank/DDBJ databases">
        <title>Genomic Encyclopedia of Archaeal and Bacterial Type Strains, Phase II (KMG-II): from individual species to whole genera.</title>
        <authorList>
            <person name="Goeker M."/>
        </authorList>
    </citation>
    <scope>NUCLEOTIDE SEQUENCE [LARGE SCALE GENOMIC DNA]</scope>
    <source>
        <strain evidence="3 6">JA575</strain>
    </source>
</reference>
<keyword evidence="6" id="KW-1185">Reference proteome</keyword>
<evidence type="ECO:0000313" key="4">
    <source>
        <dbReference type="EMBL" id="SSW91564.1"/>
    </source>
</evidence>
<evidence type="ECO:0000313" key="5">
    <source>
        <dbReference type="Proteomes" id="UP000252631"/>
    </source>
</evidence>
<evidence type="ECO:0000313" key="6">
    <source>
        <dbReference type="Proteomes" id="UP000256343"/>
    </source>
</evidence>
<evidence type="ECO:0000259" key="1">
    <source>
        <dbReference type="Pfam" id="PF01796"/>
    </source>
</evidence>
<dbReference type="InterPro" id="IPR022002">
    <property type="entry name" value="ChsH2_Znr"/>
</dbReference>
<feature type="domain" description="ChsH2 C-terminal OB-fold" evidence="1">
    <location>
        <begin position="57"/>
        <end position="116"/>
    </location>
</feature>
<gene>
    <name evidence="3" type="ORF">BJ125_112148</name>
    <name evidence="4" type="ORF">SAMN05892882_112148</name>
</gene>
<organism evidence="4 5">
    <name type="scientific">Rhodopseudomonas pentothenatexigens</name>
    <dbReference type="NCBI Taxonomy" id="999699"/>
    <lineage>
        <taxon>Bacteria</taxon>
        <taxon>Pseudomonadati</taxon>
        <taxon>Pseudomonadota</taxon>
        <taxon>Alphaproteobacteria</taxon>
        <taxon>Hyphomicrobiales</taxon>
        <taxon>Nitrobacteraceae</taxon>
        <taxon>Rhodopseudomonas</taxon>
    </lineage>
</organism>
<dbReference type="InterPro" id="IPR052513">
    <property type="entry name" value="Thioester_dehydratase-like"/>
</dbReference>
<protein>
    <recommendedName>
        <fullName evidence="7">OB-fold protein</fullName>
    </recommendedName>
</protein>
<proteinExistence type="predicted"/>
<dbReference type="EMBL" id="UFQQ01000012">
    <property type="protein sequence ID" value="SSW91564.1"/>
    <property type="molecule type" value="Genomic_DNA"/>
</dbReference>
<dbReference type="PANTHER" id="PTHR34075">
    <property type="entry name" value="BLR3430 PROTEIN"/>
    <property type="match status" value="1"/>
</dbReference>
<dbReference type="RefSeq" id="WP_114358587.1">
    <property type="nucleotide sequence ID" value="NZ_QRDT01000012.1"/>
</dbReference>
<accession>A0A336JV64</accession>